<dbReference type="OrthoDB" id="7630206at2"/>
<dbReference type="InterPro" id="IPR045617">
    <property type="entry name" value="DUF6445"/>
</dbReference>
<dbReference type="RefSeq" id="WP_096342480.1">
    <property type="nucleotide sequence ID" value="NZ_NWMW01000001.1"/>
</dbReference>
<gene>
    <name evidence="1" type="ORF">COC42_07215</name>
</gene>
<proteinExistence type="predicted"/>
<dbReference type="Proteomes" id="UP000218366">
    <property type="component" value="Unassembled WGS sequence"/>
</dbReference>
<keyword evidence="2" id="KW-1185">Reference proteome</keyword>
<accession>A0A2A4B835</accession>
<protein>
    <submittedName>
        <fullName evidence="1">Uncharacterized protein</fullName>
    </submittedName>
</protein>
<dbReference type="EMBL" id="NWMW01000001">
    <property type="protein sequence ID" value="PCD04085.1"/>
    <property type="molecule type" value="Genomic_DNA"/>
</dbReference>
<organism evidence="1 2">
    <name type="scientific">Sphingomonas spermidinifaciens</name>
    <dbReference type="NCBI Taxonomy" id="1141889"/>
    <lineage>
        <taxon>Bacteria</taxon>
        <taxon>Pseudomonadati</taxon>
        <taxon>Pseudomonadota</taxon>
        <taxon>Alphaproteobacteria</taxon>
        <taxon>Sphingomonadales</taxon>
        <taxon>Sphingomonadaceae</taxon>
        <taxon>Sphingomonas</taxon>
    </lineage>
</organism>
<dbReference type="AlphaFoldDB" id="A0A2A4B835"/>
<reference evidence="1 2" key="1">
    <citation type="submission" date="2017-09" db="EMBL/GenBank/DDBJ databases">
        <title>Sphingomonas spermidinifaciens 9NM-10, whole genome shotgun sequence.</title>
        <authorList>
            <person name="Feng G."/>
            <person name="Zhu H."/>
        </authorList>
    </citation>
    <scope>NUCLEOTIDE SEQUENCE [LARGE SCALE GENOMIC DNA]</scope>
    <source>
        <strain evidence="1 2">9NM-10</strain>
    </source>
</reference>
<evidence type="ECO:0000313" key="2">
    <source>
        <dbReference type="Proteomes" id="UP000218366"/>
    </source>
</evidence>
<dbReference type="Pfam" id="PF20043">
    <property type="entry name" value="DUF6445"/>
    <property type="match status" value="1"/>
</dbReference>
<name>A0A2A4B835_9SPHN</name>
<dbReference type="Gene3D" id="2.60.120.620">
    <property type="entry name" value="q2cbj1_9rhob like domain"/>
    <property type="match status" value="1"/>
</dbReference>
<comment type="caution">
    <text evidence="1">The sequence shown here is derived from an EMBL/GenBank/DDBJ whole genome shotgun (WGS) entry which is preliminary data.</text>
</comment>
<sequence>MSARVVARRIGREREPIAIADDFHPEPAALRTSAHAARFAPADRHYPGVRAPLGPETLLPVRELIAAIFAELFGRRQTADVLDIGFSIVATPPARLSLVQRLPHVDAVEPGRIAMVLYLFDEAEGGTAFYRHRATGFETLDPERSPAYFEALKVEVARDAPPAAYPGSLPQYEVVDRVPARFNRAVFYRSRLLHSGIVTPATPLVADPRAGRLTITGFFDAS</sequence>
<evidence type="ECO:0000313" key="1">
    <source>
        <dbReference type="EMBL" id="PCD04085.1"/>
    </source>
</evidence>